<evidence type="ECO:0000313" key="16">
    <source>
        <dbReference type="Proteomes" id="UP000298138"/>
    </source>
</evidence>
<comment type="subcellular location">
    <subcellularLocation>
        <location evidence="1">Nucleus</location>
    </subcellularLocation>
</comment>
<dbReference type="Gene3D" id="1.10.150.390">
    <property type="match status" value="1"/>
</dbReference>
<dbReference type="SUPFAM" id="SSF64484">
    <property type="entry name" value="beta and beta-prime subunits of DNA dependent RNA-polymerase"/>
    <property type="match status" value="1"/>
</dbReference>
<comment type="function">
    <text evidence="12">DNA-dependent RNA polymerase catalyzes the transcription of DNA into RNA using the four ribonucleoside triphosphates as substrates.</text>
</comment>
<dbReference type="SMART" id="SM00663">
    <property type="entry name" value="RPOLA_N"/>
    <property type="match status" value="1"/>
</dbReference>
<evidence type="ECO:0000313" key="15">
    <source>
        <dbReference type="EMBL" id="TGZ81763.1"/>
    </source>
</evidence>
<comment type="catalytic activity">
    <reaction evidence="11 12">
        <text>RNA(n) + a ribonucleoside 5'-triphosphate = RNA(n+1) + diphosphate</text>
        <dbReference type="Rhea" id="RHEA:21248"/>
        <dbReference type="Rhea" id="RHEA-COMP:14527"/>
        <dbReference type="Rhea" id="RHEA-COMP:17342"/>
        <dbReference type="ChEBI" id="CHEBI:33019"/>
        <dbReference type="ChEBI" id="CHEBI:61557"/>
        <dbReference type="ChEBI" id="CHEBI:140395"/>
        <dbReference type="EC" id="2.7.7.6"/>
    </reaction>
</comment>
<dbReference type="InterPro" id="IPR044893">
    <property type="entry name" value="RNA_pol_Rpb1_clamp_domain"/>
</dbReference>
<evidence type="ECO:0000259" key="14">
    <source>
        <dbReference type="SMART" id="SM00663"/>
    </source>
</evidence>
<keyword evidence="10" id="KW-0539">Nucleus</keyword>
<dbReference type="FunFam" id="1.10.150.390:FF:000005">
    <property type="entry name" value="DNA-directed RNA polymerase subunit"/>
    <property type="match status" value="1"/>
</dbReference>
<organism evidence="15 16">
    <name type="scientific">Ascodesmis nigricans</name>
    <dbReference type="NCBI Taxonomy" id="341454"/>
    <lineage>
        <taxon>Eukaryota</taxon>
        <taxon>Fungi</taxon>
        <taxon>Dikarya</taxon>
        <taxon>Ascomycota</taxon>
        <taxon>Pezizomycotina</taxon>
        <taxon>Pezizomycetes</taxon>
        <taxon>Pezizales</taxon>
        <taxon>Ascodesmidaceae</taxon>
        <taxon>Ascodesmis</taxon>
    </lineage>
</organism>
<gene>
    <name evidence="15" type="ORF">EX30DRAFT_340627</name>
</gene>
<keyword evidence="9 12" id="KW-0804">Transcription</keyword>
<dbReference type="CDD" id="cd02735">
    <property type="entry name" value="RNAP_I_Rpa1_C"/>
    <property type="match status" value="1"/>
</dbReference>
<dbReference type="Gene3D" id="3.30.70.2850">
    <property type="match status" value="1"/>
</dbReference>
<evidence type="ECO:0000256" key="9">
    <source>
        <dbReference type="ARBA" id="ARBA00023163"/>
    </source>
</evidence>
<dbReference type="InterPro" id="IPR006592">
    <property type="entry name" value="RNA_pol_N"/>
</dbReference>
<evidence type="ECO:0000256" key="8">
    <source>
        <dbReference type="ARBA" id="ARBA00022842"/>
    </source>
</evidence>
<dbReference type="Gene3D" id="1.10.274.100">
    <property type="entry name" value="RNA polymerase Rpb1, domain 3"/>
    <property type="match status" value="1"/>
</dbReference>
<evidence type="ECO:0000256" key="7">
    <source>
        <dbReference type="ARBA" id="ARBA00022833"/>
    </source>
</evidence>
<proteinExistence type="inferred from homology"/>
<evidence type="ECO:0000256" key="10">
    <source>
        <dbReference type="ARBA" id="ARBA00023242"/>
    </source>
</evidence>
<dbReference type="Gene3D" id="2.40.40.20">
    <property type="match status" value="1"/>
</dbReference>
<feature type="compositionally biased region" description="Acidic residues" evidence="13">
    <location>
        <begin position="1449"/>
        <end position="1460"/>
    </location>
</feature>
<dbReference type="FunFam" id="1.10.274.100:FF:000006">
    <property type="entry name" value="DNA-directed RNA polymerase subunit"/>
    <property type="match status" value="1"/>
</dbReference>
<dbReference type="InterPro" id="IPR045867">
    <property type="entry name" value="DNA-dir_RpoC_beta_prime"/>
</dbReference>
<evidence type="ECO:0000256" key="1">
    <source>
        <dbReference type="ARBA" id="ARBA00004123"/>
    </source>
</evidence>
<keyword evidence="7" id="KW-0862">Zinc</keyword>
<dbReference type="Pfam" id="PF05000">
    <property type="entry name" value="RNA_pol_Rpb1_4"/>
    <property type="match status" value="1"/>
</dbReference>
<comment type="similarity">
    <text evidence="2 12">Belongs to the RNA polymerase beta' chain family.</text>
</comment>
<keyword evidence="5 12" id="KW-0548">Nucleotidyltransferase</keyword>
<feature type="region of interest" description="Disordered" evidence="13">
    <location>
        <begin position="148"/>
        <end position="167"/>
    </location>
</feature>
<dbReference type="InterPro" id="IPR000722">
    <property type="entry name" value="RNA_pol_asu"/>
</dbReference>
<dbReference type="InterPro" id="IPR042102">
    <property type="entry name" value="RNA_pol_Rpb1_3_sf"/>
</dbReference>
<dbReference type="Pfam" id="PF04998">
    <property type="entry name" value="RNA_pol_Rpb1_5"/>
    <property type="match status" value="1"/>
</dbReference>
<dbReference type="Proteomes" id="UP000298138">
    <property type="component" value="Unassembled WGS sequence"/>
</dbReference>
<evidence type="ECO:0000256" key="3">
    <source>
        <dbReference type="ARBA" id="ARBA00022478"/>
    </source>
</evidence>
<dbReference type="GO" id="GO:0003899">
    <property type="term" value="F:DNA-directed RNA polymerase activity"/>
    <property type="evidence" value="ECO:0007669"/>
    <property type="project" value="UniProtKB-EC"/>
</dbReference>
<accession>A0A4S2MYV0</accession>
<dbReference type="GO" id="GO:0046872">
    <property type="term" value="F:metal ion binding"/>
    <property type="evidence" value="ECO:0007669"/>
    <property type="project" value="UniProtKB-KW"/>
</dbReference>
<dbReference type="InterPro" id="IPR007066">
    <property type="entry name" value="RNA_pol_Rpb1_3"/>
</dbReference>
<evidence type="ECO:0000256" key="2">
    <source>
        <dbReference type="ARBA" id="ARBA00006460"/>
    </source>
</evidence>
<evidence type="ECO:0000256" key="5">
    <source>
        <dbReference type="ARBA" id="ARBA00022695"/>
    </source>
</evidence>
<reference evidence="15 16" key="1">
    <citation type="submission" date="2019-04" db="EMBL/GenBank/DDBJ databases">
        <title>Comparative genomics and transcriptomics to analyze fruiting body development in filamentous ascomycetes.</title>
        <authorList>
            <consortium name="DOE Joint Genome Institute"/>
            <person name="Lutkenhaus R."/>
            <person name="Traeger S."/>
            <person name="Breuer J."/>
            <person name="Kuo A."/>
            <person name="Lipzen A."/>
            <person name="Pangilinan J."/>
            <person name="Dilworth D."/>
            <person name="Sandor L."/>
            <person name="Poggeler S."/>
            <person name="Barry K."/>
            <person name="Grigoriev I.V."/>
            <person name="Nowrousian M."/>
        </authorList>
    </citation>
    <scope>NUCLEOTIDE SEQUENCE [LARGE SCALE GENOMIC DNA]</scope>
    <source>
        <strain evidence="15 16">CBS 389.68</strain>
    </source>
</reference>
<dbReference type="InterPro" id="IPR007080">
    <property type="entry name" value="RNA_pol_Rpb1_1"/>
</dbReference>
<dbReference type="GO" id="GO:0006351">
    <property type="term" value="P:DNA-templated transcription"/>
    <property type="evidence" value="ECO:0007669"/>
    <property type="project" value="InterPro"/>
</dbReference>
<protein>
    <recommendedName>
        <fullName evidence="12">DNA-directed RNA polymerase subunit</fullName>
        <ecNumber evidence="12">2.7.7.6</ecNumber>
    </recommendedName>
</protein>
<dbReference type="STRING" id="341454.A0A4S2MYV0"/>
<dbReference type="EC" id="2.7.7.6" evidence="12"/>
<dbReference type="PANTHER" id="PTHR19376">
    <property type="entry name" value="DNA-DIRECTED RNA POLYMERASE"/>
    <property type="match status" value="1"/>
</dbReference>
<dbReference type="InterPro" id="IPR015699">
    <property type="entry name" value="DNA-dir_RNA_pol1_lsu_N"/>
</dbReference>
<dbReference type="InterPro" id="IPR047107">
    <property type="entry name" value="DNA-dir_RNA_pol1_lsu_C"/>
</dbReference>
<dbReference type="Pfam" id="PF04997">
    <property type="entry name" value="RNA_pol_Rpb1_1"/>
    <property type="match status" value="1"/>
</dbReference>
<feature type="region of interest" description="Disordered" evidence="13">
    <location>
        <begin position="1351"/>
        <end position="1462"/>
    </location>
</feature>
<dbReference type="Gene3D" id="3.30.1490.180">
    <property type="entry name" value="RNA polymerase ii"/>
    <property type="match status" value="1"/>
</dbReference>
<dbReference type="FunCoup" id="A0A4S2MYV0">
    <property type="interactions" value="1047"/>
</dbReference>
<dbReference type="Pfam" id="PF00623">
    <property type="entry name" value="RNA_pol_Rpb1_2"/>
    <property type="match status" value="1"/>
</dbReference>
<evidence type="ECO:0000256" key="12">
    <source>
        <dbReference type="RuleBase" id="RU004279"/>
    </source>
</evidence>
<dbReference type="InterPro" id="IPR007081">
    <property type="entry name" value="RNA_pol_Rpb1_5"/>
</dbReference>
<keyword evidence="6" id="KW-0479">Metal-binding</keyword>
<dbReference type="Pfam" id="PF04983">
    <property type="entry name" value="RNA_pol_Rpb1_3"/>
    <property type="match status" value="1"/>
</dbReference>
<dbReference type="EMBL" id="ML220118">
    <property type="protein sequence ID" value="TGZ81763.1"/>
    <property type="molecule type" value="Genomic_DNA"/>
</dbReference>
<name>A0A4S2MYV0_9PEZI</name>
<evidence type="ECO:0000256" key="4">
    <source>
        <dbReference type="ARBA" id="ARBA00022679"/>
    </source>
</evidence>
<dbReference type="InParanoid" id="A0A4S2MYV0"/>
<dbReference type="PANTHER" id="PTHR19376:SF11">
    <property type="entry name" value="DNA-DIRECTED RNA POLYMERASE I SUBUNIT RPA1"/>
    <property type="match status" value="1"/>
</dbReference>
<dbReference type="Gene3D" id="1.10.357.120">
    <property type="match status" value="1"/>
</dbReference>
<feature type="compositionally biased region" description="Acidic residues" evidence="13">
    <location>
        <begin position="288"/>
        <end position="306"/>
    </location>
</feature>
<keyword evidence="8" id="KW-0460">Magnesium</keyword>
<feature type="compositionally biased region" description="Acidic residues" evidence="13">
    <location>
        <begin position="158"/>
        <end position="167"/>
    </location>
</feature>
<evidence type="ECO:0000256" key="11">
    <source>
        <dbReference type="ARBA" id="ARBA00048552"/>
    </source>
</evidence>
<dbReference type="InterPro" id="IPR007083">
    <property type="entry name" value="RNA_pol_Rpb1_4"/>
</dbReference>
<evidence type="ECO:0000256" key="6">
    <source>
        <dbReference type="ARBA" id="ARBA00022723"/>
    </source>
</evidence>
<dbReference type="GO" id="GO:0005736">
    <property type="term" value="C:RNA polymerase I complex"/>
    <property type="evidence" value="ECO:0007669"/>
    <property type="project" value="TreeGrafter"/>
</dbReference>
<sequence length="1688" mass="187789">MNVSNPVATELVSVDFNHLTLEDIHGLSVKQIVNPVTFAAAVPGSTPVPLPGGLYDPALGACEQLRQRCSTCHLDHNHCPGHVGHIALPIPVYNPLFFDQLFRMIRGACLYCFRFRLSKPEAEKYALVLRLIQHGLLDEAITVEQMRPKSSAKKSASAEEEGPGDELVDHDDLEVFLRRRRDFAKKAIRRKQEGSCETTVKTSSQVDARRRIIKLFLKDIAPVRKCAHCQAFPHNWRADNSAKIFEKPMSAKRRNHNSQLGLRRINPTLDSKTKKDEAVHRDEGIAMEIDEQEASEESSEEEEESAEATKKDRLLTNMEVESIMTRLFENEQELVALLYQPRMAVKLTRKKRVTPSIFFMHAIAVPPTPFRPPQAAGGDLTESTSNKPLVKILQDCLTIRDHKQTPPEGYNYDPMQRLLQSFVDLQQSVNAYLDSTKSPVSGLAARSVEDGIKQKLEKKEGLFRNNMMGKRVNFAARSVISPDPNIETNEIGVPLVFATRLSFPEPVTDENFTKLAEYVINGPDKWPGALSVEMENGTVQKLPSDSEYNAVKRREEIAKLLQTPDPLIGDAKPKKVNRHLMNNDYVIMNRQPTLHKPSMMAHKVRVLKKERTIRMHYANCNTYNADFDGDEMNMHLPQNAIAQAEAQEIARTDLQYLVPTSGKPLRGLIQDHLVMGVQLTNRDTFFDREEYHQLLYSCLLPEQTGATFGGRNSSRILTIPPAIIKPRPLWTGKQVITTILKNITPQYFDGLTLTSRSKVPGARWYPGNEEEDVIFHKGYLACGILDKNQLGPSDFGFIHSVYEVYGPSIAGQLLSIIGRLLTKLLHMRAHTCGMDDLVLTPDADVRRRQTLDKSKEVGRELAVEYVGLKEGEFREQELNTRLEEVLRDENKHRTLDLKANASTKNFTTSVIQQCLPDGLVKAFPKNNFQAMTVSGAKGSDVNASQISCLLGQQVLEGRRVPVMVSGKTLPCFKPYETDVRAGGYVTDRFLTGVRPQEFYFHCMAGREGLIDTAVKTSRSGYLQRCLIKGMEGVTVQYDNTVRDSDGSMVQFLYGEDALDVAKQRHLTQFKFCAQNLHSMLRRVTGDVINQDITPTMQHLAEHLNYDKDIASEVKKSFKRYRKKGDLGASAVTISEYNPARYLGSISEKFHESLESYITRNPDHIIGKSKSQHDMVGREMSSPMSKAEFRNLMALKYIRSVIDPGECVGIVAGQSIGEPSTQMTLNTFHLAGHATKNVTLGIPRLREIVMTASAKIGTPTMTLTLNKNVTDEQASTFVKRCNKLVLSEIIDNVSVEETTTASSKKYLIRVEFFPADEYKEEYSLSKSEVERVLKGTFLRALQSAVNKAFNIKKSRSKTAAASSDALPEVGQSAGPSESAGGVGGGRRRGDDSDDEDDDDEDDDDEGDATNAKVRGRKNEQTGYEAPDEEEANIVREASLEDAEGLHEDEGLGESEGSDDEATERSIAVDIPDASENVTGFTFDKKGAWVEVKLEYPAESPKVLMLGIVEKVCKGTVIHQLQDIVGLAAVPSQELTQAERAAGVKKLAVEGVNFPAMWNEYEIIDMNSIETNDIARVLNVYGVEAARNNIIKEMNAVFGGHGISVDVRHLNLIADIMTRSGGYVPFNRQGMMSSPSPLMKMSFETTCNFLKDAALEGDLDDLANPSARIVTGKLSGVGTGSFDVLVGELC</sequence>
<dbReference type="GO" id="GO:0003677">
    <property type="term" value="F:DNA binding"/>
    <property type="evidence" value="ECO:0007669"/>
    <property type="project" value="InterPro"/>
</dbReference>
<evidence type="ECO:0000256" key="13">
    <source>
        <dbReference type="SAM" id="MobiDB-lite"/>
    </source>
</evidence>
<keyword evidence="16" id="KW-1185">Reference proteome</keyword>
<dbReference type="Gene3D" id="4.10.860.120">
    <property type="entry name" value="RNA polymerase II, clamp domain"/>
    <property type="match status" value="1"/>
</dbReference>
<feature type="compositionally biased region" description="Acidic residues" evidence="13">
    <location>
        <begin position="1390"/>
        <end position="1406"/>
    </location>
</feature>
<feature type="region of interest" description="Disordered" evidence="13">
    <location>
        <begin position="285"/>
        <end position="312"/>
    </location>
</feature>
<keyword evidence="3 12" id="KW-0240">DNA-directed RNA polymerase</keyword>
<dbReference type="CDD" id="cd01435">
    <property type="entry name" value="RNAP_I_RPA1_N"/>
    <property type="match status" value="1"/>
</dbReference>
<dbReference type="InterPro" id="IPR038120">
    <property type="entry name" value="Rpb1_funnel_sf"/>
</dbReference>
<feature type="domain" description="RNA polymerase N-terminal" evidence="14">
    <location>
        <begin position="356"/>
        <end position="680"/>
    </location>
</feature>
<dbReference type="OrthoDB" id="270392at2759"/>
<dbReference type="Gene3D" id="1.10.132.30">
    <property type="match status" value="1"/>
</dbReference>
<dbReference type="FunFam" id="2.40.40.20:FF:000019">
    <property type="entry name" value="DNA-directed RNA polymerase II subunit RPB1"/>
    <property type="match status" value="1"/>
</dbReference>
<keyword evidence="4 12" id="KW-0808">Transferase</keyword>